<evidence type="ECO:0000313" key="2">
    <source>
        <dbReference type="Proteomes" id="UP000002668"/>
    </source>
</evidence>
<proteinExistence type="predicted"/>
<evidence type="ECO:0000313" key="1">
    <source>
        <dbReference type="EMBL" id="CBX92730.1"/>
    </source>
</evidence>
<sequence>MAYHERVTTYYFITQPFSIHLKQDTSLCQDANAMRCDCTTQGMSIIFKGQ</sequence>
<name>E4ZLQ0_LEPMJ</name>
<keyword evidence="2" id="KW-1185">Reference proteome</keyword>
<dbReference type="InParanoid" id="E4ZLQ0"/>
<dbReference type="VEuPathDB" id="FungiDB:LEMA_P054360.1"/>
<organism evidence="2">
    <name type="scientific">Leptosphaeria maculans (strain JN3 / isolate v23.1.3 / race Av1-4-5-6-7-8)</name>
    <name type="common">Blackleg fungus</name>
    <name type="synonym">Phoma lingam</name>
    <dbReference type="NCBI Taxonomy" id="985895"/>
    <lineage>
        <taxon>Eukaryota</taxon>
        <taxon>Fungi</taxon>
        <taxon>Dikarya</taxon>
        <taxon>Ascomycota</taxon>
        <taxon>Pezizomycotina</taxon>
        <taxon>Dothideomycetes</taxon>
        <taxon>Pleosporomycetidae</taxon>
        <taxon>Pleosporales</taxon>
        <taxon>Pleosporineae</taxon>
        <taxon>Leptosphaeriaceae</taxon>
        <taxon>Plenodomus</taxon>
        <taxon>Plenodomus lingam/Leptosphaeria maculans species complex</taxon>
    </lineage>
</organism>
<dbReference type="AlphaFoldDB" id="E4ZLQ0"/>
<protein>
    <submittedName>
        <fullName evidence="1">Predicted protein</fullName>
    </submittedName>
</protein>
<gene>
    <name evidence="1" type="ORF">LEMA_P054360.1</name>
</gene>
<dbReference type="HOGENOM" id="CLU_3125334_0_0_1"/>
<accession>E4ZLQ0</accession>
<dbReference type="EMBL" id="FP929094">
    <property type="protein sequence ID" value="CBX92730.1"/>
    <property type="molecule type" value="Genomic_DNA"/>
</dbReference>
<reference evidence="2" key="1">
    <citation type="journal article" date="2011" name="Nat. Commun.">
        <title>Effector diversification within compartments of the Leptosphaeria maculans genome affected by Repeat-Induced Point mutations.</title>
        <authorList>
            <person name="Rouxel T."/>
            <person name="Grandaubert J."/>
            <person name="Hane J.K."/>
            <person name="Hoede C."/>
            <person name="van de Wouw A.P."/>
            <person name="Couloux A."/>
            <person name="Dominguez V."/>
            <person name="Anthouard V."/>
            <person name="Bally P."/>
            <person name="Bourras S."/>
            <person name="Cozijnsen A.J."/>
            <person name="Ciuffetti L.M."/>
            <person name="Degrave A."/>
            <person name="Dilmaghani A."/>
            <person name="Duret L."/>
            <person name="Fudal I."/>
            <person name="Goodwin S.B."/>
            <person name="Gout L."/>
            <person name="Glaser N."/>
            <person name="Linglin J."/>
            <person name="Kema G.H.J."/>
            <person name="Lapalu N."/>
            <person name="Lawrence C.B."/>
            <person name="May K."/>
            <person name="Meyer M."/>
            <person name="Ollivier B."/>
            <person name="Poulain J."/>
            <person name="Schoch C.L."/>
            <person name="Simon A."/>
            <person name="Spatafora J.W."/>
            <person name="Stachowiak A."/>
            <person name="Turgeon B.G."/>
            <person name="Tyler B.M."/>
            <person name="Vincent D."/>
            <person name="Weissenbach J."/>
            <person name="Amselem J."/>
            <person name="Quesneville H."/>
            <person name="Oliver R.P."/>
            <person name="Wincker P."/>
            <person name="Balesdent M.-H."/>
            <person name="Howlett B.J."/>
        </authorList>
    </citation>
    <scope>NUCLEOTIDE SEQUENCE [LARGE SCALE GENOMIC DNA]</scope>
    <source>
        <strain evidence="2">JN3 / isolate v23.1.3 / race Av1-4-5-6-7-8</strain>
    </source>
</reference>
<dbReference type="Proteomes" id="UP000002668">
    <property type="component" value="Genome"/>
</dbReference>